<feature type="region of interest" description="Disordered" evidence="1">
    <location>
        <begin position="369"/>
        <end position="420"/>
    </location>
</feature>
<evidence type="ECO:0000313" key="4">
    <source>
        <dbReference type="Proteomes" id="UP000026714"/>
    </source>
</evidence>
<dbReference type="EMBL" id="AZRA01000039">
    <property type="protein sequence ID" value="KDB52875.1"/>
    <property type="molecule type" value="Genomic_DNA"/>
</dbReference>
<evidence type="ECO:0000256" key="2">
    <source>
        <dbReference type="SAM" id="SignalP"/>
    </source>
</evidence>
<feature type="compositionally biased region" description="Pro residues" evidence="1">
    <location>
        <begin position="370"/>
        <end position="384"/>
    </location>
</feature>
<feature type="chain" id="PRO_5001579622" description="FecR protein domain-containing protein" evidence="2">
    <location>
        <begin position="32"/>
        <end position="420"/>
    </location>
</feature>
<dbReference type="InterPro" id="IPR046535">
    <property type="entry name" value="DUF6600"/>
</dbReference>
<feature type="compositionally biased region" description="Basic and acidic residues" evidence="1">
    <location>
        <begin position="194"/>
        <end position="205"/>
    </location>
</feature>
<feature type="region of interest" description="Disordered" evidence="1">
    <location>
        <begin position="194"/>
        <end position="214"/>
    </location>
</feature>
<evidence type="ECO:0000313" key="3">
    <source>
        <dbReference type="EMBL" id="KDB52875.1"/>
    </source>
</evidence>
<dbReference type="Proteomes" id="UP000026714">
    <property type="component" value="Unassembled WGS sequence"/>
</dbReference>
<name>A0A059KNC1_9BURK</name>
<organism evidence="3 4">
    <name type="scientific">Sphaerotilus natans subsp. natans DSM 6575</name>
    <dbReference type="NCBI Taxonomy" id="1286631"/>
    <lineage>
        <taxon>Bacteria</taxon>
        <taxon>Pseudomonadati</taxon>
        <taxon>Pseudomonadota</taxon>
        <taxon>Betaproteobacteria</taxon>
        <taxon>Burkholderiales</taxon>
        <taxon>Sphaerotilaceae</taxon>
        <taxon>Sphaerotilus</taxon>
    </lineage>
</organism>
<feature type="compositionally biased region" description="Basic and acidic residues" evidence="1">
    <location>
        <begin position="389"/>
        <end position="399"/>
    </location>
</feature>
<reference evidence="3 4" key="1">
    <citation type="journal article" date="2014" name="FEMS Microbiol. Ecol.">
        <title>Sphaerotilus natans encrusted with nanoball-shaped Fe(III) oxide minerals formed by nitrate-reducing mixotrophic Fe(II) oxidation.</title>
        <authorList>
            <person name="Park S."/>
            <person name="Kim D.H."/>
            <person name="Lee J.H."/>
            <person name="Hur H.G."/>
        </authorList>
    </citation>
    <scope>NUCLEOTIDE SEQUENCE [LARGE SCALE GENOMIC DNA]</scope>
    <source>
        <strain evidence="3 4">DSM 6575</strain>
    </source>
</reference>
<dbReference type="AlphaFoldDB" id="A0A059KNC1"/>
<accession>A0A059KNC1</accession>
<evidence type="ECO:0008006" key="5">
    <source>
        <dbReference type="Google" id="ProtNLM"/>
    </source>
</evidence>
<dbReference type="Pfam" id="PF20245">
    <property type="entry name" value="DUF6600"/>
    <property type="match status" value="1"/>
</dbReference>
<feature type="compositionally biased region" description="Basic and acidic residues" evidence="1">
    <location>
        <begin position="408"/>
        <end position="420"/>
    </location>
</feature>
<protein>
    <recommendedName>
        <fullName evidence="5">FecR protein domain-containing protein</fullName>
    </recommendedName>
</protein>
<dbReference type="eggNOG" id="COG3115">
    <property type="taxonomic scope" value="Bacteria"/>
</dbReference>
<keyword evidence="2" id="KW-0732">Signal</keyword>
<sequence>MENAMDRILHRSVPAALALGAALLLAQPAAAWQGTDELRIERRAPMREGERLRSAAGSRTEIAFGSDRLRLDENSVLSVRRLSAGRIELRLEQGSLALLLEGDDDPLRWRIETAAAMHRPQGPGLFRIDAPESGRWFDGASATAWRSPMHLESADDSLLLQPGRRAELEGRRGWQTGLPVADRFARWAMDDTRERWDGQDEDGRRSSLRPRAPVELPDDIDGVDTLDRHGRWEHASDWGWVWVPRASLSWAPYRQGRWRRSADGWLWIDSAPWGVATFRHGRWVRWDSHWAWLPGPALRHVEPVAPVWEAPPPRVIVQPAPVIIETRPARPIYPDTPVRPAPAPPVVRIVPAAPVAPVMPAPAPIIVRPAPQPTPQPIQPPAPAPIREAAPRPDRRIHENMMSPAAREASEELRRAQRQQ</sequence>
<feature type="signal peptide" evidence="2">
    <location>
        <begin position="1"/>
        <end position="31"/>
    </location>
</feature>
<evidence type="ECO:0000256" key="1">
    <source>
        <dbReference type="SAM" id="MobiDB-lite"/>
    </source>
</evidence>
<proteinExistence type="predicted"/>
<gene>
    <name evidence="3" type="ORF">X805_16090</name>
</gene>
<keyword evidence="4" id="KW-1185">Reference proteome</keyword>
<comment type="caution">
    <text evidence="3">The sequence shown here is derived from an EMBL/GenBank/DDBJ whole genome shotgun (WGS) entry which is preliminary data.</text>
</comment>